<accession>A0A858RHW8</accession>
<reference evidence="3 4" key="1">
    <citation type="submission" date="2020-04" db="EMBL/GenBank/DDBJ databases">
        <title>Luteolibacter sp. G-1-1-1 isolated from soil.</title>
        <authorList>
            <person name="Dahal R.H."/>
        </authorList>
    </citation>
    <scope>NUCLEOTIDE SEQUENCE [LARGE SCALE GENOMIC DNA]</scope>
    <source>
        <strain evidence="3 4">G-1-1-1</strain>
    </source>
</reference>
<evidence type="ECO:0000313" key="3">
    <source>
        <dbReference type="EMBL" id="QJE96144.1"/>
    </source>
</evidence>
<feature type="region of interest" description="Disordered" evidence="1">
    <location>
        <begin position="214"/>
        <end position="233"/>
    </location>
</feature>
<keyword evidence="4" id="KW-1185">Reference proteome</keyword>
<dbReference type="EMBL" id="CP051774">
    <property type="protein sequence ID" value="QJE96144.1"/>
    <property type="molecule type" value="Genomic_DNA"/>
</dbReference>
<proteinExistence type="predicted"/>
<dbReference type="RefSeq" id="WP_169454545.1">
    <property type="nucleotide sequence ID" value="NZ_CP051774.1"/>
</dbReference>
<dbReference type="Proteomes" id="UP000501812">
    <property type="component" value="Chromosome"/>
</dbReference>
<dbReference type="KEGG" id="luo:HHL09_10215"/>
<evidence type="ECO:0000256" key="2">
    <source>
        <dbReference type="SAM" id="SignalP"/>
    </source>
</evidence>
<keyword evidence="2" id="KW-0732">Signal</keyword>
<dbReference type="AlphaFoldDB" id="A0A858RHW8"/>
<name>A0A858RHW8_9BACT</name>
<feature type="chain" id="PRO_5032697913" evidence="2">
    <location>
        <begin position="22"/>
        <end position="754"/>
    </location>
</feature>
<evidence type="ECO:0000313" key="4">
    <source>
        <dbReference type="Proteomes" id="UP000501812"/>
    </source>
</evidence>
<protein>
    <submittedName>
        <fullName evidence="3">Uncharacterized protein</fullName>
    </submittedName>
</protein>
<sequence>MHIHLRLVCLLSFCLASLAFSAVPENRGSAFDALGYFTVKADVPEGSRHAVLEITNDLSAPASWRPMIAGAIDGRAAKLMFRLPPQAGGKVFARVKTGTSTTLPPVELSGPDLCYVTYADSISSGAKIAFLTSASPKMREWGSLPVEEWQGNLIAWALQNPLIASAEVVPPAENVSVRFKDGTTATLLRAPRRYTGPSMESLAPLQAKTIRPPGVFTPSAPPAPPAETGRSLPDSNNAITAFSLESTFPNSAPTIGGWLTARNYSVTNFPSTTIDQILRWSSSKPIGVLFWQSHGVPYKKRDGSVGICLVTRQYATDALSDGPYAAMIKNDEINFAVDDEEKPFYSITSEFVRKHLKFAPNSIVVVDACFGGGAELAAGFTEAGAGSYASWDWVSGPYSGTPCLKVFDRLLGMNQEPPISMPKERAFSLMATRWWMSAFEFDYDPSPKYPKQDRPNAKLTWYDHPSKPGYILCPSIMRVIHENKDLNEPYTKFLIEGDFGDDPGDSLREVLWGGKKMEVVRWEPFYGIAIRMPSSPPVGNIEVIMRKGFTTRSNLVPITEWTVPFTYEINPKGSLTAKLVMNVKFRADIRGSRGNPEMPVQYLGRLFSNMADCEGTVSASGTYSPDAATTITWSGGSSLTSVDPNADETFAPKRIRNSGKIDFGVGRINQFQLTGDGDFTETEVRRHNDGTTTTIVRDGGIGFPGFFPEPVMPLNLGNATLQGNTLTWIMGDGSAKLSWPSVTPKMVPDNDTPR</sequence>
<feature type="signal peptide" evidence="2">
    <location>
        <begin position="1"/>
        <end position="21"/>
    </location>
</feature>
<organism evidence="3 4">
    <name type="scientific">Luteolibacter luteus</name>
    <dbReference type="NCBI Taxonomy" id="2728835"/>
    <lineage>
        <taxon>Bacteria</taxon>
        <taxon>Pseudomonadati</taxon>
        <taxon>Verrucomicrobiota</taxon>
        <taxon>Verrucomicrobiia</taxon>
        <taxon>Verrucomicrobiales</taxon>
        <taxon>Verrucomicrobiaceae</taxon>
        <taxon>Luteolibacter</taxon>
    </lineage>
</organism>
<gene>
    <name evidence="3" type="ORF">HHL09_10215</name>
</gene>
<evidence type="ECO:0000256" key="1">
    <source>
        <dbReference type="SAM" id="MobiDB-lite"/>
    </source>
</evidence>